<dbReference type="PANTHER" id="PTHR43591:SF24">
    <property type="entry name" value="2-METHOXY-6-POLYPRENYL-1,4-BENZOQUINOL METHYLASE, MITOCHONDRIAL"/>
    <property type="match status" value="1"/>
</dbReference>
<name>A0A4Q1BLQ7_TREME</name>
<comment type="caution">
    <text evidence="2">The sequence shown here is derived from an EMBL/GenBank/DDBJ whole genome shotgun (WGS) entry which is preliminary data.</text>
</comment>
<dbReference type="SUPFAM" id="SSF53335">
    <property type="entry name" value="S-adenosyl-L-methionine-dependent methyltransferases"/>
    <property type="match status" value="1"/>
</dbReference>
<dbReference type="STRING" id="5217.A0A4Q1BLQ7"/>
<dbReference type="InterPro" id="IPR029063">
    <property type="entry name" value="SAM-dependent_MTases_sf"/>
</dbReference>
<gene>
    <name evidence="2" type="ORF">M231_04039</name>
</gene>
<reference evidence="2 3" key="1">
    <citation type="submission" date="2016-06" db="EMBL/GenBank/DDBJ databases">
        <title>Evolution of pathogenesis and genome organization in the Tremellales.</title>
        <authorList>
            <person name="Cuomo C."/>
            <person name="Litvintseva A."/>
            <person name="Heitman J."/>
            <person name="Chen Y."/>
            <person name="Sun S."/>
            <person name="Springer D."/>
            <person name="Dromer F."/>
            <person name="Young S."/>
            <person name="Zeng Q."/>
            <person name="Chapman S."/>
            <person name="Gujja S."/>
            <person name="Saif S."/>
            <person name="Birren B."/>
        </authorList>
    </citation>
    <scope>NUCLEOTIDE SEQUENCE [LARGE SCALE GENOMIC DNA]</scope>
    <source>
        <strain evidence="2 3">ATCC 28783</strain>
    </source>
</reference>
<evidence type="ECO:0000313" key="3">
    <source>
        <dbReference type="Proteomes" id="UP000289152"/>
    </source>
</evidence>
<sequence length="370" mass="40895">MRVPQVPAEDENLRPVIITPADMVENSPSPFSNLVSPPLSDTDSVVTDFSLRSSMNTRAFREDEGRLYQATDDERETQRLDLQHNAIKASQGNKNYLAPIPAYLPNAGKDKSVLDVGTGSGAWPCEIAQEFPNAEVIGVDLAPTWNDNDLPDNVEFQQGDITAGLPFPDGRFDVVHGRTLVAGIRDWPQYINEMIRLVKPGGLFISHETSFPWVLQDQPDVDHWSIAPGFMAISECVARALVVRGHVLSDVTESLPRLISEHPYMEAVERVALFQPFWGWSNDPWQKQSGDIMLRNARDIPDVGDDVSQSDRADIEALRLLIIDGCGIAPRDYEDLKFAFLADLEKPGANSGVPQSVVWGRKKGGPSPTV</sequence>
<proteinExistence type="predicted"/>
<dbReference type="PANTHER" id="PTHR43591">
    <property type="entry name" value="METHYLTRANSFERASE"/>
    <property type="match status" value="1"/>
</dbReference>
<dbReference type="AlphaFoldDB" id="A0A4Q1BLQ7"/>
<feature type="domain" description="Methyltransferase" evidence="1">
    <location>
        <begin position="109"/>
        <end position="216"/>
    </location>
</feature>
<dbReference type="Gene3D" id="3.40.50.150">
    <property type="entry name" value="Vaccinia Virus protein VP39"/>
    <property type="match status" value="1"/>
</dbReference>
<dbReference type="GO" id="GO:0008168">
    <property type="term" value="F:methyltransferase activity"/>
    <property type="evidence" value="ECO:0007669"/>
    <property type="project" value="TreeGrafter"/>
</dbReference>
<dbReference type="CDD" id="cd02440">
    <property type="entry name" value="AdoMet_MTases"/>
    <property type="match status" value="1"/>
</dbReference>
<dbReference type="InterPro" id="IPR025714">
    <property type="entry name" value="Methyltranfer_dom"/>
</dbReference>
<protein>
    <recommendedName>
        <fullName evidence="1">Methyltransferase domain-containing protein</fullName>
    </recommendedName>
</protein>
<dbReference type="VEuPathDB" id="FungiDB:TREMEDRAFT_63811"/>
<dbReference type="Pfam" id="PF13847">
    <property type="entry name" value="Methyltransf_31"/>
    <property type="match status" value="1"/>
</dbReference>
<dbReference type="OrthoDB" id="2013972at2759"/>
<dbReference type="Proteomes" id="UP000289152">
    <property type="component" value="Unassembled WGS sequence"/>
</dbReference>
<keyword evidence="3" id="KW-1185">Reference proteome</keyword>
<dbReference type="EMBL" id="SDIL01000043">
    <property type="protein sequence ID" value="RXK38729.1"/>
    <property type="molecule type" value="Genomic_DNA"/>
</dbReference>
<organism evidence="2 3">
    <name type="scientific">Tremella mesenterica</name>
    <name type="common">Jelly fungus</name>
    <dbReference type="NCBI Taxonomy" id="5217"/>
    <lineage>
        <taxon>Eukaryota</taxon>
        <taxon>Fungi</taxon>
        <taxon>Dikarya</taxon>
        <taxon>Basidiomycota</taxon>
        <taxon>Agaricomycotina</taxon>
        <taxon>Tremellomycetes</taxon>
        <taxon>Tremellales</taxon>
        <taxon>Tremellaceae</taxon>
        <taxon>Tremella</taxon>
    </lineage>
</organism>
<evidence type="ECO:0000313" key="2">
    <source>
        <dbReference type="EMBL" id="RXK38729.1"/>
    </source>
</evidence>
<accession>A0A4Q1BLQ7</accession>
<evidence type="ECO:0000259" key="1">
    <source>
        <dbReference type="Pfam" id="PF13847"/>
    </source>
</evidence>
<dbReference type="InParanoid" id="A0A4Q1BLQ7"/>